<reference evidence="1 2" key="1">
    <citation type="submission" date="2020-09" db="EMBL/GenBank/DDBJ databases">
        <title>Methylomonas albis sp. nov. and Methylomonas fluvii sp. nov.: Two cold-adapted methanotrophs from the River Elbe and an amended description of Methylovulum psychrotolerans strain Eb1.</title>
        <authorList>
            <person name="Bussmann I.K."/>
            <person name="Klings K.-W."/>
            <person name="Warnstedt J."/>
            <person name="Hoppert M."/>
            <person name="Saborowski A."/>
            <person name="Horn F."/>
            <person name="Liebner S."/>
        </authorList>
    </citation>
    <scope>NUCLEOTIDE SEQUENCE [LARGE SCALE GENOMIC DNA]</scope>
    <source>
        <strain evidence="1 2">EbB</strain>
    </source>
</reference>
<gene>
    <name evidence="1" type="ORF">EBB_23700</name>
</gene>
<evidence type="ECO:0000313" key="2">
    <source>
        <dbReference type="Proteomes" id="UP000641152"/>
    </source>
</evidence>
<sequence length="97" mass="9524">MRELTITEMVLVGGGLSEADTLAIAGALGAGVGMGMAQWAGLTTAQQIAAAGYFGVAASAVTAAGLAGWTIGEYLNQHTPIQSVLSNLLGGEDGDGS</sequence>
<keyword evidence="2" id="KW-1185">Reference proteome</keyword>
<dbReference type="EMBL" id="JACXST010000003">
    <property type="protein sequence ID" value="MBD9363431.1"/>
    <property type="molecule type" value="Genomic_DNA"/>
</dbReference>
<proteinExistence type="predicted"/>
<evidence type="ECO:0000313" key="1">
    <source>
        <dbReference type="EMBL" id="MBD9363431.1"/>
    </source>
</evidence>
<dbReference type="Proteomes" id="UP000641152">
    <property type="component" value="Unassembled WGS sequence"/>
</dbReference>
<organism evidence="1 2">
    <name type="scientific">Methylomonas fluvii</name>
    <dbReference type="NCBI Taxonomy" id="1854564"/>
    <lineage>
        <taxon>Bacteria</taxon>
        <taxon>Pseudomonadati</taxon>
        <taxon>Pseudomonadota</taxon>
        <taxon>Gammaproteobacteria</taxon>
        <taxon>Methylococcales</taxon>
        <taxon>Methylococcaceae</taxon>
        <taxon>Methylomonas</taxon>
    </lineage>
</organism>
<protein>
    <recommendedName>
        <fullName evidence="3">Bacteriocin</fullName>
    </recommendedName>
</protein>
<comment type="caution">
    <text evidence="1">The sequence shown here is derived from an EMBL/GenBank/DDBJ whole genome shotgun (WGS) entry which is preliminary data.</text>
</comment>
<name>A0ABR9DKT6_9GAMM</name>
<dbReference type="RefSeq" id="WP_033155337.1">
    <property type="nucleotide sequence ID" value="NZ_CAJHIU010000003.1"/>
</dbReference>
<evidence type="ECO:0008006" key="3">
    <source>
        <dbReference type="Google" id="ProtNLM"/>
    </source>
</evidence>
<accession>A0ABR9DKT6</accession>